<gene>
    <name evidence="1" type="ORF">G4B88_020780</name>
</gene>
<dbReference type="EMBL" id="JAATIQ010000037">
    <property type="protein sequence ID" value="KAF4396143.1"/>
    <property type="molecule type" value="Genomic_DNA"/>
</dbReference>
<evidence type="ECO:0000313" key="2">
    <source>
        <dbReference type="Proteomes" id="UP000583929"/>
    </source>
</evidence>
<dbReference type="AlphaFoldDB" id="A0A7J6HLS3"/>
<organism evidence="1 2">
    <name type="scientific">Cannabis sativa</name>
    <name type="common">Hemp</name>
    <name type="synonym">Marijuana</name>
    <dbReference type="NCBI Taxonomy" id="3483"/>
    <lineage>
        <taxon>Eukaryota</taxon>
        <taxon>Viridiplantae</taxon>
        <taxon>Streptophyta</taxon>
        <taxon>Embryophyta</taxon>
        <taxon>Tracheophyta</taxon>
        <taxon>Spermatophyta</taxon>
        <taxon>Magnoliopsida</taxon>
        <taxon>eudicotyledons</taxon>
        <taxon>Gunneridae</taxon>
        <taxon>Pentapetalae</taxon>
        <taxon>rosids</taxon>
        <taxon>fabids</taxon>
        <taxon>Rosales</taxon>
        <taxon>Cannabaceae</taxon>
        <taxon>Cannabis</taxon>
    </lineage>
</organism>
<keyword evidence="2" id="KW-1185">Reference proteome</keyword>
<evidence type="ECO:0000313" key="1">
    <source>
        <dbReference type="EMBL" id="KAF4396143.1"/>
    </source>
</evidence>
<comment type="caution">
    <text evidence="1">The sequence shown here is derived from an EMBL/GenBank/DDBJ whole genome shotgun (WGS) entry which is preliminary data.</text>
</comment>
<protein>
    <submittedName>
        <fullName evidence="1">Uncharacterized protein</fullName>
    </submittedName>
</protein>
<sequence length="104" mass="12358">MEKLLERLETFEKQRDILDLQEGVENMLTQRPPSIFHHLNELKEEACLKLFVKIIARNKGFTMESNLKKFGKEISFIFQGMYSFLFLATTYELQFQSSKTIYII</sequence>
<name>A0A7J6HLS3_CANSA</name>
<proteinExistence type="predicted"/>
<accession>A0A7J6HLS3</accession>
<dbReference type="Proteomes" id="UP000583929">
    <property type="component" value="Unassembled WGS sequence"/>
</dbReference>
<reference evidence="1 2" key="1">
    <citation type="journal article" date="2020" name="bioRxiv">
        <title>Sequence and annotation of 42 cannabis genomes reveals extensive copy number variation in cannabinoid synthesis and pathogen resistance genes.</title>
        <authorList>
            <person name="Mckernan K.J."/>
            <person name="Helbert Y."/>
            <person name="Kane L.T."/>
            <person name="Ebling H."/>
            <person name="Zhang L."/>
            <person name="Liu B."/>
            <person name="Eaton Z."/>
            <person name="Mclaughlin S."/>
            <person name="Kingan S."/>
            <person name="Baybayan P."/>
            <person name="Concepcion G."/>
            <person name="Jordan M."/>
            <person name="Riva A."/>
            <person name="Barbazuk W."/>
            <person name="Harkins T."/>
        </authorList>
    </citation>
    <scope>NUCLEOTIDE SEQUENCE [LARGE SCALE GENOMIC DNA]</scope>
    <source>
        <strain evidence="2">cv. Jamaican Lion 4</strain>
        <tissue evidence="1">Leaf</tissue>
    </source>
</reference>